<feature type="transmembrane region" description="Helical" evidence="1">
    <location>
        <begin position="224"/>
        <end position="242"/>
    </location>
</feature>
<accession>A0AAJ3Z3I5</accession>
<keyword evidence="1" id="KW-0812">Transmembrane</keyword>
<dbReference type="EMBL" id="CP035233">
    <property type="protein sequence ID" value="QAT68065.1"/>
    <property type="molecule type" value="Genomic_DNA"/>
</dbReference>
<geneLocation type="plasmid" evidence="2 3">
    <name>unnamed1</name>
</geneLocation>
<dbReference type="Proteomes" id="UP000288675">
    <property type="component" value="Plasmid unnamed1"/>
</dbReference>
<name>A0AAJ3Z3I5_9BACI</name>
<gene>
    <name evidence="2" type="ORF">EQZ20_24645</name>
</gene>
<organism evidence="2 3">
    <name type="scientific">Bacillus glycinifermentans</name>
    <dbReference type="NCBI Taxonomy" id="1664069"/>
    <lineage>
        <taxon>Bacteria</taxon>
        <taxon>Bacillati</taxon>
        <taxon>Bacillota</taxon>
        <taxon>Bacilli</taxon>
        <taxon>Bacillales</taxon>
        <taxon>Bacillaceae</taxon>
        <taxon>Bacillus</taxon>
    </lineage>
</organism>
<dbReference type="AlphaFoldDB" id="A0AAJ3Z3I5"/>
<proteinExistence type="predicted"/>
<evidence type="ECO:0000256" key="1">
    <source>
        <dbReference type="SAM" id="Phobius"/>
    </source>
</evidence>
<keyword evidence="1" id="KW-1133">Transmembrane helix</keyword>
<keyword evidence="1" id="KW-0472">Membrane</keyword>
<evidence type="ECO:0000313" key="2">
    <source>
        <dbReference type="EMBL" id="QAT68065.1"/>
    </source>
</evidence>
<sequence>MTISSETNPYTKVCEAMTEEGILIVKQFNNSLYHPSEQFEIKIDKDDQNKLRGIVTVPMFTDETDFNKAVRLAKCYALFKIAKKHKGFKRGLLFFDSYISNHIRDIYSWRECEKILRKLKIIGKPLEIHRPTFFSKVYKPKYICVNELADFRWIVQETQNYYRSKHSVGRLLTKCARPILNLLKNAVRLYLGFGLLVILARGNIPLPFNLTESLQGMSNKEILNVWWGLVQLYLLLYVLIYGPKILKNLK</sequence>
<evidence type="ECO:0000313" key="3">
    <source>
        <dbReference type="Proteomes" id="UP000288675"/>
    </source>
</evidence>
<keyword evidence="2" id="KW-0614">Plasmid</keyword>
<reference evidence="2 3" key="1">
    <citation type="submission" date="2019-01" db="EMBL/GenBank/DDBJ databases">
        <title>Genome sequence of Bacillus glycinifermentans SRCM103574.</title>
        <authorList>
            <person name="Kong H.-J."/>
            <person name="Jeong S.-Y."/>
            <person name="Jeong D.-Y."/>
        </authorList>
    </citation>
    <scope>NUCLEOTIDE SEQUENCE [LARGE SCALE GENOMIC DNA]</scope>
    <source>
        <strain evidence="2 3">SRCM103574</strain>
        <plasmid evidence="2 3">unnamed1</plasmid>
    </source>
</reference>
<feature type="transmembrane region" description="Helical" evidence="1">
    <location>
        <begin position="187"/>
        <end position="204"/>
    </location>
</feature>
<protein>
    <submittedName>
        <fullName evidence="2">Uncharacterized protein</fullName>
    </submittedName>
</protein>